<dbReference type="EMBL" id="CP093349">
    <property type="protein sequence ID" value="WOH10783.1"/>
    <property type="molecule type" value="Genomic_DNA"/>
</dbReference>
<accession>A0A164URV6</accession>
<dbReference type="STRING" id="79200.A0A164URV6"/>
<organism evidence="13">
    <name type="scientific">Daucus carota subsp. sativus</name>
    <name type="common">Carrot</name>
    <dbReference type="NCBI Taxonomy" id="79200"/>
    <lineage>
        <taxon>Eukaryota</taxon>
        <taxon>Viridiplantae</taxon>
        <taxon>Streptophyta</taxon>
        <taxon>Embryophyta</taxon>
        <taxon>Tracheophyta</taxon>
        <taxon>Spermatophyta</taxon>
        <taxon>Magnoliopsida</taxon>
        <taxon>eudicotyledons</taxon>
        <taxon>Gunneridae</taxon>
        <taxon>Pentapetalae</taxon>
        <taxon>asterids</taxon>
        <taxon>campanulids</taxon>
        <taxon>Apiales</taxon>
        <taxon>Apiaceae</taxon>
        <taxon>Apioideae</taxon>
        <taxon>Scandiceae</taxon>
        <taxon>Daucinae</taxon>
        <taxon>Daucus</taxon>
        <taxon>Daucus sect. Daucus</taxon>
    </lineage>
</organism>
<evidence type="ECO:0000313" key="15">
    <source>
        <dbReference type="Proteomes" id="UP000077755"/>
    </source>
</evidence>
<dbReference type="AlphaFoldDB" id="A0A164URV6"/>
<evidence type="ECO:0000313" key="14">
    <source>
        <dbReference type="EMBL" id="WOH10783.1"/>
    </source>
</evidence>
<dbReference type="PANTHER" id="PTHR33021:SF234">
    <property type="entry name" value="EARLY NODULIN-LIKE PROTEIN 7"/>
    <property type="match status" value="1"/>
</dbReference>
<evidence type="ECO:0000256" key="8">
    <source>
        <dbReference type="ARBA" id="ARBA00023288"/>
    </source>
</evidence>
<protein>
    <recommendedName>
        <fullName evidence="12">Phytocyanin domain-containing protein</fullName>
    </recommendedName>
</protein>
<dbReference type="GO" id="GO:0098552">
    <property type="term" value="C:side of membrane"/>
    <property type="evidence" value="ECO:0007669"/>
    <property type="project" value="UniProtKB-KW"/>
</dbReference>
<evidence type="ECO:0000256" key="10">
    <source>
        <dbReference type="SAM" id="MobiDB-lite"/>
    </source>
</evidence>
<reference evidence="14" key="2">
    <citation type="submission" date="2022-03" db="EMBL/GenBank/DDBJ databases">
        <title>Draft title - Genomic analysis of global carrot germplasm unveils the trajectory of domestication and the origin of high carotenoid orange carrot.</title>
        <authorList>
            <person name="Iorizzo M."/>
            <person name="Ellison S."/>
            <person name="Senalik D."/>
            <person name="Macko-Podgorni A."/>
            <person name="Grzebelus D."/>
            <person name="Bostan H."/>
            <person name="Rolling W."/>
            <person name="Curaba J."/>
            <person name="Simon P."/>
        </authorList>
    </citation>
    <scope>NUCLEOTIDE SEQUENCE</scope>
    <source>
        <tissue evidence="14">Leaf</tissue>
    </source>
</reference>
<dbReference type="OrthoDB" id="1933543at2759"/>
<feature type="chain" id="PRO_5007853682" description="Phytocyanin domain-containing protein" evidence="11">
    <location>
        <begin position="36"/>
        <end position="203"/>
    </location>
</feature>
<dbReference type="InterPro" id="IPR003245">
    <property type="entry name" value="Phytocyanin_dom"/>
</dbReference>
<dbReference type="PANTHER" id="PTHR33021">
    <property type="entry name" value="BLUE COPPER PROTEIN"/>
    <property type="match status" value="1"/>
</dbReference>
<name>A0A164URV6_DAUCS</name>
<comment type="subcellular location">
    <subcellularLocation>
        <location evidence="1">Cell membrane</location>
        <topology evidence="1">Lipid-anchor</topology>
        <topology evidence="1">GPI-anchor</topology>
    </subcellularLocation>
</comment>
<dbReference type="KEGG" id="dcr:108196123"/>
<keyword evidence="2" id="KW-1003">Cell membrane</keyword>
<evidence type="ECO:0000256" key="7">
    <source>
        <dbReference type="ARBA" id="ARBA00023180"/>
    </source>
</evidence>
<dbReference type="InterPro" id="IPR039391">
    <property type="entry name" value="Phytocyanin-like"/>
</dbReference>
<evidence type="ECO:0000256" key="4">
    <source>
        <dbReference type="ARBA" id="ARBA00022729"/>
    </source>
</evidence>
<gene>
    <name evidence="13" type="ORF">DCAR_026343</name>
    <name evidence="14" type="ORF">DCAR_0730255</name>
</gene>
<dbReference type="Gene3D" id="2.60.40.420">
    <property type="entry name" value="Cupredoxins - blue copper proteins"/>
    <property type="match status" value="1"/>
</dbReference>
<feature type="region of interest" description="Disordered" evidence="10">
    <location>
        <begin position="139"/>
        <end position="173"/>
    </location>
</feature>
<keyword evidence="6" id="KW-1015">Disulfide bond</keyword>
<keyword evidence="3" id="KW-0336">GPI-anchor</keyword>
<dbReference type="GO" id="GO:0005886">
    <property type="term" value="C:plasma membrane"/>
    <property type="evidence" value="ECO:0007669"/>
    <property type="project" value="UniProtKB-SubCell"/>
</dbReference>
<keyword evidence="5" id="KW-0472">Membrane</keyword>
<keyword evidence="7" id="KW-0325">Glycoprotein</keyword>
<evidence type="ECO:0000259" key="12">
    <source>
        <dbReference type="PROSITE" id="PS51485"/>
    </source>
</evidence>
<keyword evidence="15" id="KW-1185">Reference proteome</keyword>
<dbReference type="GO" id="GO:0009055">
    <property type="term" value="F:electron transfer activity"/>
    <property type="evidence" value="ECO:0007669"/>
    <property type="project" value="InterPro"/>
</dbReference>
<dbReference type="Gramene" id="KZM89268">
    <property type="protein sequence ID" value="KZM89268"/>
    <property type="gene ID" value="DCAR_026343"/>
</dbReference>
<evidence type="ECO:0000256" key="1">
    <source>
        <dbReference type="ARBA" id="ARBA00004609"/>
    </source>
</evidence>
<dbReference type="PROSITE" id="PS51485">
    <property type="entry name" value="PHYTOCYANIN"/>
    <property type="match status" value="1"/>
</dbReference>
<dbReference type="FunFam" id="2.60.40.420:FF:000010">
    <property type="entry name" value="Early nodulin-like protein 1"/>
    <property type="match status" value="1"/>
</dbReference>
<evidence type="ECO:0000256" key="9">
    <source>
        <dbReference type="ARBA" id="ARBA00035011"/>
    </source>
</evidence>
<feature type="signal peptide" evidence="11">
    <location>
        <begin position="1"/>
        <end position="35"/>
    </location>
</feature>
<dbReference type="CDD" id="cd11019">
    <property type="entry name" value="OsENODL1_like"/>
    <property type="match status" value="1"/>
</dbReference>
<dbReference type="OMA" id="VYWASIN"/>
<dbReference type="Proteomes" id="UP000077755">
    <property type="component" value="Chromosome 7"/>
</dbReference>
<proteinExistence type="inferred from homology"/>
<evidence type="ECO:0000256" key="6">
    <source>
        <dbReference type="ARBA" id="ARBA00023157"/>
    </source>
</evidence>
<dbReference type="InterPro" id="IPR008972">
    <property type="entry name" value="Cupredoxin"/>
</dbReference>
<comment type="similarity">
    <text evidence="9">Belongs to the early nodulin-like (ENODL) family.</text>
</comment>
<keyword evidence="4 11" id="KW-0732">Signal</keyword>
<evidence type="ECO:0000256" key="11">
    <source>
        <dbReference type="SAM" id="SignalP"/>
    </source>
</evidence>
<dbReference type="EMBL" id="LNRQ01000007">
    <property type="protein sequence ID" value="KZM89268.1"/>
    <property type="molecule type" value="Genomic_DNA"/>
</dbReference>
<reference evidence="13" key="1">
    <citation type="journal article" date="2016" name="Nat. Genet.">
        <title>A high-quality carrot genome assembly provides new insights into carotenoid accumulation and asterid genome evolution.</title>
        <authorList>
            <person name="Iorizzo M."/>
            <person name="Ellison S."/>
            <person name="Senalik D."/>
            <person name="Zeng P."/>
            <person name="Satapoomin P."/>
            <person name="Huang J."/>
            <person name="Bowman M."/>
            <person name="Iovene M."/>
            <person name="Sanseverino W."/>
            <person name="Cavagnaro P."/>
            <person name="Yildiz M."/>
            <person name="Macko-Podgorni A."/>
            <person name="Moranska E."/>
            <person name="Grzebelus E."/>
            <person name="Grzebelus D."/>
            <person name="Ashrafi H."/>
            <person name="Zheng Z."/>
            <person name="Cheng S."/>
            <person name="Spooner D."/>
            <person name="Van Deynze A."/>
            <person name="Simon P."/>
        </authorList>
    </citation>
    <scope>NUCLEOTIDE SEQUENCE [LARGE SCALE GENOMIC DNA]</scope>
    <source>
        <tissue evidence="13">Leaf</tissue>
    </source>
</reference>
<keyword evidence="8" id="KW-0449">Lipoprotein</keyword>
<sequence>MASAPHGSHSGSNFCCCFIPILVIVVGTIVSPARAAEEFKVGDMDGWRQPDINHTEVYTLWAASKSFHVGDLLRFEYRNDSVLVVDKRAYYHCNVTSPSSEFSDGNTTINLDNAGPLYFISGDPEHCQNGQRLAVEVMPLPPDTDISPSPSTPPQYQEPGAEDSPTPSPVSTSKAATYGFSVSKTLPFSVLVSTSFALLWLSA</sequence>
<dbReference type="SUPFAM" id="SSF49503">
    <property type="entry name" value="Cupredoxins"/>
    <property type="match status" value="1"/>
</dbReference>
<evidence type="ECO:0000313" key="13">
    <source>
        <dbReference type="EMBL" id="KZM89268.1"/>
    </source>
</evidence>
<feature type="domain" description="Phytocyanin" evidence="12">
    <location>
        <begin position="37"/>
        <end position="139"/>
    </location>
</feature>
<dbReference type="InterPro" id="IPR041846">
    <property type="entry name" value="ENL_dom"/>
</dbReference>
<dbReference type="Pfam" id="PF02298">
    <property type="entry name" value="Cu_bind_like"/>
    <property type="match status" value="1"/>
</dbReference>
<evidence type="ECO:0000256" key="2">
    <source>
        <dbReference type="ARBA" id="ARBA00022475"/>
    </source>
</evidence>
<evidence type="ECO:0000256" key="3">
    <source>
        <dbReference type="ARBA" id="ARBA00022622"/>
    </source>
</evidence>
<evidence type="ECO:0000256" key="5">
    <source>
        <dbReference type="ARBA" id="ARBA00023136"/>
    </source>
</evidence>